<keyword evidence="3" id="KW-0285">Flavoprotein</keyword>
<dbReference type="GO" id="GO:0016491">
    <property type="term" value="F:oxidoreductase activity"/>
    <property type="evidence" value="ECO:0007669"/>
    <property type="project" value="UniProtKB-KW"/>
</dbReference>
<evidence type="ECO:0000256" key="5">
    <source>
        <dbReference type="ARBA" id="ARBA00023002"/>
    </source>
</evidence>
<evidence type="ECO:0000256" key="4">
    <source>
        <dbReference type="ARBA" id="ARBA00022643"/>
    </source>
</evidence>
<dbReference type="PANTHER" id="PTHR43673">
    <property type="entry name" value="NAD(P)H NITROREDUCTASE YDGI-RELATED"/>
    <property type="match status" value="1"/>
</dbReference>
<comment type="cofactor">
    <cofactor evidence="1">
        <name>FMN</name>
        <dbReference type="ChEBI" id="CHEBI:58210"/>
    </cofactor>
</comment>
<dbReference type="Pfam" id="PF00881">
    <property type="entry name" value="Nitroreductase"/>
    <property type="match status" value="2"/>
</dbReference>
<dbReference type="InterPro" id="IPR000415">
    <property type="entry name" value="Nitroreductase-like"/>
</dbReference>
<accession>A0A8T3VYD5</accession>
<proteinExistence type="inferred from homology"/>
<dbReference type="AlphaFoldDB" id="A0A8T3VYD5"/>
<comment type="similarity">
    <text evidence="2">Belongs to the nitroreductase family.</text>
</comment>
<dbReference type="CDD" id="cd02151">
    <property type="entry name" value="nitroreductase"/>
    <property type="match status" value="1"/>
</dbReference>
<dbReference type="EMBL" id="SUTG01000027">
    <property type="protein sequence ID" value="MBE6512709.1"/>
    <property type="molecule type" value="Genomic_DNA"/>
</dbReference>
<evidence type="ECO:0000256" key="1">
    <source>
        <dbReference type="ARBA" id="ARBA00001917"/>
    </source>
</evidence>
<gene>
    <name evidence="7" type="ORF">E7Z75_06175</name>
</gene>
<dbReference type="PANTHER" id="PTHR43673:SF2">
    <property type="entry name" value="NITROREDUCTASE"/>
    <property type="match status" value="1"/>
</dbReference>
<feature type="domain" description="Nitroreductase" evidence="6">
    <location>
        <begin position="9"/>
        <end position="62"/>
    </location>
</feature>
<evidence type="ECO:0000313" key="7">
    <source>
        <dbReference type="EMBL" id="MBE6512709.1"/>
    </source>
</evidence>
<sequence length="173" mass="19478">MDLLDIMLKRRSVRKYTDEEIPKEKLNKILQAGLLAPTSRNLKPCNFLVIENKEALKKISKSKAFGASFVKDANKAIAVIANSEISDTWIEDSSIALAFMHLMAAEQDVGSCWIQIHLRKSKLGKSSEDLVRDILGIDDYFRIVGILALGIEDGHMEAYSLDDIDKEKVHYLL</sequence>
<keyword evidence="5" id="KW-0560">Oxidoreductase</keyword>
<dbReference type="SUPFAM" id="SSF55469">
    <property type="entry name" value="FMN-dependent nitroreductase-like"/>
    <property type="match status" value="1"/>
</dbReference>
<keyword evidence="4" id="KW-0288">FMN</keyword>
<dbReference type="Gene3D" id="3.40.109.10">
    <property type="entry name" value="NADH Oxidase"/>
    <property type="match status" value="1"/>
</dbReference>
<evidence type="ECO:0000256" key="3">
    <source>
        <dbReference type="ARBA" id="ARBA00022630"/>
    </source>
</evidence>
<evidence type="ECO:0000313" key="8">
    <source>
        <dbReference type="Proteomes" id="UP000732619"/>
    </source>
</evidence>
<reference evidence="7" key="1">
    <citation type="submission" date="2019-04" db="EMBL/GenBank/DDBJ databases">
        <title>Evolution of Biomass-Degrading Anaerobic Consortia Revealed by Metagenomics.</title>
        <authorList>
            <person name="Peng X."/>
        </authorList>
    </citation>
    <scope>NUCLEOTIDE SEQUENCE</scope>
    <source>
        <strain evidence="7">SIG14</strain>
    </source>
</reference>
<dbReference type="InterPro" id="IPR029479">
    <property type="entry name" value="Nitroreductase"/>
</dbReference>
<comment type="caution">
    <text evidence="7">The sequence shown here is derived from an EMBL/GenBank/DDBJ whole genome shotgun (WGS) entry which is preliminary data.</text>
</comment>
<organism evidence="7 8">
    <name type="scientific">Methanobrevibacter olleyae</name>
    <dbReference type="NCBI Taxonomy" id="294671"/>
    <lineage>
        <taxon>Archaea</taxon>
        <taxon>Methanobacteriati</taxon>
        <taxon>Methanobacteriota</taxon>
        <taxon>Methanomada group</taxon>
        <taxon>Methanobacteria</taxon>
        <taxon>Methanobacteriales</taxon>
        <taxon>Methanobacteriaceae</taxon>
        <taxon>Methanobrevibacter</taxon>
    </lineage>
</organism>
<dbReference type="Proteomes" id="UP000732619">
    <property type="component" value="Unassembled WGS sequence"/>
</dbReference>
<name>A0A8T3VYD5_METOL</name>
<evidence type="ECO:0000259" key="6">
    <source>
        <dbReference type="Pfam" id="PF00881"/>
    </source>
</evidence>
<protein>
    <submittedName>
        <fullName evidence="7">Nitroreductase</fullName>
    </submittedName>
</protein>
<evidence type="ECO:0000256" key="2">
    <source>
        <dbReference type="ARBA" id="ARBA00007118"/>
    </source>
</evidence>
<feature type="domain" description="Nitroreductase" evidence="6">
    <location>
        <begin position="67"/>
        <end position="150"/>
    </location>
</feature>